<name>A0A9W7TRF5_TRIRA</name>
<accession>A0A9W7TRF5</accession>
<reference evidence="2" key="1">
    <citation type="submission" date="2021-02" db="EMBL/GenBank/DDBJ databases">
        <title>Comparative genomics reveals that relaxation of natural selection precedes convergent phenotypic evolution of cavefish.</title>
        <authorList>
            <person name="Peng Z."/>
        </authorList>
    </citation>
    <scope>NUCLEOTIDE SEQUENCE</scope>
    <source>
        <tissue evidence="2">Muscle</tissue>
    </source>
</reference>
<feature type="compositionally biased region" description="Polar residues" evidence="1">
    <location>
        <begin position="19"/>
        <end position="43"/>
    </location>
</feature>
<organism evidence="2 3">
    <name type="scientific">Triplophysa rosa</name>
    <name type="common">Cave loach</name>
    <dbReference type="NCBI Taxonomy" id="992332"/>
    <lineage>
        <taxon>Eukaryota</taxon>
        <taxon>Metazoa</taxon>
        <taxon>Chordata</taxon>
        <taxon>Craniata</taxon>
        <taxon>Vertebrata</taxon>
        <taxon>Euteleostomi</taxon>
        <taxon>Actinopterygii</taxon>
        <taxon>Neopterygii</taxon>
        <taxon>Teleostei</taxon>
        <taxon>Ostariophysi</taxon>
        <taxon>Cypriniformes</taxon>
        <taxon>Nemacheilidae</taxon>
        <taxon>Triplophysa</taxon>
    </lineage>
</organism>
<evidence type="ECO:0000256" key="1">
    <source>
        <dbReference type="SAM" id="MobiDB-lite"/>
    </source>
</evidence>
<dbReference type="EMBL" id="JAFHDT010000013">
    <property type="protein sequence ID" value="KAI7801431.1"/>
    <property type="molecule type" value="Genomic_DNA"/>
</dbReference>
<dbReference type="CDD" id="cd00229">
    <property type="entry name" value="SGNH_hydrolase"/>
    <property type="match status" value="1"/>
</dbReference>
<evidence type="ECO:0000313" key="2">
    <source>
        <dbReference type="EMBL" id="KAI7801431.1"/>
    </source>
</evidence>
<feature type="compositionally biased region" description="Low complexity" evidence="1">
    <location>
        <begin position="53"/>
        <end position="93"/>
    </location>
</feature>
<dbReference type="InterPro" id="IPR036514">
    <property type="entry name" value="SGNH_hydro_sf"/>
</dbReference>
<comment type="caution">
    <text evidence="2">The sequence shown here is derived from an EMBL/GenBank/DDBJ whole genome shotgun (WGS) entry which is preliminary data.</text>
</comment>
<keyword evidence="3" id="KW-1185">Reference proteome</keyword>
<evidence type="ECO:0000313" key="3">
    <source>
        <dbReference type="Proteomes" id="UP001059041"/>
    </source>
</evidence>
<sequence length="312" mass="35484">MEEMRSQLNTLIQHNKHNTSTAENTAQHQPDVNTQTQSISTAEETQRLQHIISSTQSTSTERNSTNTTQQGQNIGTQTKSISSTTTTQTLNSQDNRRKKSSVRQSNPLTTTSPNSANREEIVILCDSNGHHLHQRRLFPGRTVKKVWCPTSRSALNLLREDPPTHIILHTGTNDLTGRRTDITEALSEVLKTACRIYPSARVIFSTLLPRRDIPQNIINQINREIAGVCAQLQNVSIANHQRISHDHLYDHIHFHRDDMRLFAKTLKEATLRSPHETHCVHEEIVRQTVSYITADLGQIKHMLKLICDNFLH</sequence>
<dbReference type="Gene3D" id="3.40.50.1110">
    <property type="entry name" value="SGNH hydrolase"/>
    <property type="match status" value="1"/>
</dbReference>
<dbReference type="AlphaFoldDB" id="A0A9W7TRF5"/>
<feature type="compositionally biased region" description="Polar residues" evidence="1">
    <location>
        <begin position="102"/>
        <end position="115"/>
    </location>
</feature>
<protein>
    <submittedName>
        <fullName evidence="2">Uncharacterized protein</fullName>
    </submittedName>
</protein>
<feature type="region of interest" description="Disordered" evidence="1">
    <location>
        <begin position="19"/>
        <end position="115"/>
    </location>
</feature>
<dbReference type="SUPFAM" id="SSF52266">
    <property type="entry name" value="SGNH hydrolase"/>
    <property type="match status" value="1"/>
</dbReference>
<dbReference type="Proteomes" id="UP001059041">
    <property type="component" value="Linkage Group LG13"/>
</dbReference>
<proteinExistence type="predicted"/>
<gene>
    <name evidence="2" type="ORF">IRJ41_012957</name>
</gene>